<gene>
    <name evidence="2" type="ORF">GII31_15055</name>
</gene>
<dbReference type="InterPro" id="IPR003399">
    <property type="entry name" value="Mce/MlaD"/>
</dbReference>
<dbReference type="PANTHER" id="PTHR33371:SF4">
    <property type="entry name" value="INTERMEMBRANE PHOSPHOLIPID TRANSPORT SYSTEM BINDING PROTEIN MLAD"/>
    <property type="match status" value="1"/>
</dbReference>
<keyword evidence="3" id="KW-1185">Reference proteome</keyword>
<reference evidence="2" key="1">
    <citation type="journal article" date="2021" name="Nat. Microbiol.">
        <title>Cocultivation of an ultrasmall environmental parasitic bacterium with lytic ability against bacteria associated with wastewater foams.</title>
        <authorList>
            <person name="Batinovic S."/>
            <person name="Rose J.J.A."/>
            <person name="Ratcliffe J."/>
            <person name="Seviour R.J."/>
            <person name="Petrovski S."/>
        </authorList>
    </citation>
    <scope>NUCLEOTIDE SEQUENCE</scope>
    <source>
        <strain evidence="2">CON9</strain>
    </source>
</reference>
<accession>A0ABX6IJB7</accession>
<name>A0ABX6IJB7_9ACTN</name>
<evidence type="ECO:0000313" key="2">
    <source>
        <dbReference type="EMBL" id="QHN35992.1"/>
    </source>
</evidence>
<proteinExistence type="predicted"/>
<sequence>MLMSRQRLRNVAVLGVVVAVVVAAVAFVGSRGSRSVSGYCAYLPDAIGLYEGNPVTRMGYELGKITSISAAGTGVRVGFSVEEGRTIPAGAAAVTRSKSVLADRSLELVGNSTGHALEPGECISRENSHTPKSISEIMGSAADLVEEMAPGGDDRTIADSVDAIARAMDGGGADLDKLLRTASSAVKNPDRMISDIGAIIVATGPLTGAVLDQWRDIASIFRKLPASMRIGADEMWPGLYHMMWGLSPVLQMVYDVMGRYGEDIYRLLDFAGTAEIPMAKVNSVSQALTVLPTLASAATLTVVKGKGAAVRVSGPAVTVKHQRPEILCQQLNGIRTGSCQVLRDGPEPAAKVNVMGLLGEVRR</sequence>
<organism evidence="2 3">
    <name type="scientific">Gordonia pseudamarae</name>
    <dbReference type="NCBI Taxonomy" id="2831662"/>
    <lineage>
        <taxon>Bacteria</taxon>
        <taxon>Bacillati</taxon>
        <taxon>Actinomycetota</taxon>
        <taxon>Actinomycetes</taxon>
        <taxon>Mycobacteriales</taxon>
        <taxon>Gordoniaceae</taxon>
        <taxon>Gordonia</taxon>
    </lineage>
</organism>
<dbReference type="EMBL" id="CP045809">
    <property type="protein sequence ID" value="QHN35992.1"/>
    <property type="molecule type" value="Genomic_DNA"/>
</dbReference>
<protein>
    <submittedName>
        <fullName evidence="2">MCE family protein</fullName>
    </submittedName>
</protein>
<dbReference type="Pfam" id="PF02470">
    <property type="entry name" value="MlaD"/>
    <property type="match status" value="1"/>
</dbReference>
<evidence type="ECO:0000313" key="3">
    <source>
        <dbReference type="Proteomes" id="UP001059836"/>
    </source>
</evidence>
<dbReference type="PANTHER" id="PTHR33371">
    <property type="entry name" value="INTERMEMBRANE PHOSPHOLIPID TRANSPORT SYSTEM BINDING PROTEIN MLAD-RELATED"/>
    <property type="match status" value="1"/>
</dbReference>
<evidence type="ECO:0000259" key="1">
    <source>
        <dbReference type="Pfam" id="PF02470"/>
    </source>
</evidence>
<dbReference type="Proteomes" id="UP001059836">
    <property type="component" value="Chromosome"/>
</dbReference>
<feature type="domain" description="Mce/MlaD" evidence="1">
    <location>
        <begin position="40"/>
        <end position="109"/>
    </location>
</feature>
<dbReference type="InterPro" id="IPR052336">
    <property type="entry name" value="MlaD_Phospholipid_Transporter"/>
</dbReference>